<evidence type="ECO:0000259" key="6">
    <source>
        <dbReference type="PROSITE" id="PS00716"/>
    </source>
</evidence>
<dbReference type="PANTHER" id="PTHR30603">
    <property type="entry name" value="RNA POLYMERASE SIGMA FACTOR RPO"/>
    <property type="match status" value="1"/>
</dbReference>
<evidence type="ECO:0000256" key="2">
    <source>
        <dbReference type="ARBA" id="ARBA00023015"/>
    </source>
</evidence>
<dbReference type="PANTHER" id="PTHR30603:SF60">
    <property type="entry name" value="RNA POLYMERASE SIGMA FACTOR RPOD"/>
    <property type="match status" value="1"/>
</dbReference>
<proteinExistence type="inferred from homology"/>
<dbReference type="InterPro" id="IPR013325">
    <property type="entry name" value="RNA_pol_sigma_r2"/>
</dbReference>
<dbReference type="InterPro" id="IPR009042">
    <property type="entry name" value="RNA_pol_sigma70_r1_2"/>
</dbReference>
<dbReference type="RefSeq" id="WP_145243290.1">
    <property type="nucleotide sequence ID" value="NZ_CP036273.1"/>
</dbReference>
<reference evidence="7 8" key="1">
    <citation type="submission" date="2019-02" db="EMBL/GenBank/DDBJ databases">
        <title>Deep-cultivation of Planctomycetes and their phenomic and genomic characterization uncovers novel biology.</title>
        <authorList>
            <person name="Wiegand S."/>
            <person name="Jogler M."/>
            <person name="Boedeker C."/>
            <person name="Pinto D."/>
            <person name="Vollmers J."/>
            <person name="Rivas-Marin E."/>
            <person name="Kohn T."/>
            <person name="Peeters S.H."/>
            <person name="Heuer A."/>
            <person name="Rast P."/>
            <person name="Oberbeckmann S."/>
            <person name="Bunk B."/>
            <person name="Jeske O."/>
            <person name="Meyerdierks A."/>
            <person name="Storesund J.E."/>
            <person name="Kallscheuer N."/>
            <person name="Luecker S."/>
            <person name="Lage O.M."/>
            <person name="Pohl T."/>
            <person name="Merkel B.J."/>
            <person name="Hornburger P."/>
            <person name="Mueller R.-W."/>
            <person name="Bruemmer F."/>
            <person name="Labrenz M."/>
            <person name="Spormann A.M."/>
            <person name="Op den Camp H."/>
            <person name="Overmann J."/>
            <person name="Amann R."/>
            <person name="Jetten M.S.M."/>
            <person name="Mascher T."/>
            <person name="Medema M.H."/>
            <person name="Devos D.P."/>
            <person name="Kaster A.-K."/>
            <person name="Ovreas L."/>
            <person name="Rohde M."/>
            <person name="Galperin M.Y."/>
            <person name="Jogler C."/>
        </authorList>
    </citation>
    <scope>NUCLEOTIDE SEQUENCE [LARGE SCALE GENOMIC DNA]</scope>
    <source>
        <strain evidence="7 8">ETA_A1</strain>
    </source>
</reference>
<dbReference type="Pfam" id="PF04542">
    <property type="entry name" value="Sigma70_r2"/>
    <property type="match status" value="1"/>
</dbReference>
<accession>A0A517Y0A2</accession>
<keyword evidence="8" id="KW-1185">Reference proteome</keyword>
<evidence type="ECO:0000313" key="7">
    <source>
        <dbReference type="EMBL" id="QDU23196.1"/>
    </source>
</evidence>
<organism evidence="7 8">
    <name type="scientific">Urbifossiella limnaea</name>
    <dbReference type="NCBI Taxonomy" id="2528023"/>
    <lineage>
        <taxon>Bacteria</taxon>
        <taxon>Pseudomonadati</taxon>
        <taxon>Planctomycetota</taxon>
        <taxon>Planctomycetia</taxon>
        <taxon>Gemmatales</taxon>
        <taxon>Gemmataceae</taxon>
        <taxon>Urbifossiella</taxon>
    </lineage>
</organism>
<keyword evidence="2" id="KW-0805">Transcription regulation</keyword>
<protein>
    <submittedName>
        <fullName evidence="7">RNA polymerase sigma factor SigA</fullName>
    </submittedName>
</protein>
<dbReference type="KEGG" id="uli:ETAA1_51880"/>
<evidence type="ECO:0000256" key="3">
    <source>
        <dbReference type="ARBA" id="ARBA00023082"/>
    </source>
</evidence>
<feature type="domain" description="RNA polymerase sigma-70" evidence="6">
    <location>
        <begin position="232"/>
        <end position="258"/>
    </location>
</feature>
<dbReference type="GO" id="GO:0003677">
    <property type="term" value="F:DNA binding"/>
    <property type="evidence" value="ECO:0007669"/>
    <property type="project" value="UniProtKB-KW"/>
</dbReference>
<evidence type="ECO:0000256" key="4">
    <source>
        <dbReference type="ARBA" id="ARBA00023125"/>
    </source>
</evidence>
<dbReference type="PROSITE" id="PS00716">
    <property type="entry name" value="SIGMA70_2"/>
    <property type="match status" value="1"/>
</dbReference>
<keyword evidence="4" id="KW-0238">DNA-binding</keyword>
<evidence type="ECO:0000256" key="5">
    <source>
        <dbReference type="ARBA" id="ARBA00023163"/>
    </source>
</evidence>
<evidence type="ECO:0000256" key="1">
    <source>
        <dbReference type="ARBA" id="ARBA00007788"/>
    </source>
</evidence>
<dbReference type="InterPro" id="IPR013324">
    <property type="entry name" value="RNA_pol_sigma_r3/r4-like"/>
</dbReference>
<dbReference type="SUPFAM" id="SSF88659">
    <property type="entry name" value="Sigma3 and sigma4 domains of RNA polymerase sigma factors"/>
    <property type="match status" value="2"/>
</dbReference>
<dbReference type="OrthoDB" id="537957at2"/>
<comment type="similarity">
    <text evidence="1">Belongs to the sigma-70 factor family.</text>
</comment>
<dbReference type="PIRSF" id="PIRSF000770">
    <property type="entry name" value="RNA_pol_sigma-SigE/K"/>
    <property type="match status" value="1"/>
</dbReference>
<dbReference type="NCBIfam" id="TIGR02937">
    <property type="entry name" value="sigma70-ECF"/>
    <property type="match status" value="1"/>
</dbReference>
<dbReference type="InterPro" id="IPR007630">
    <property type="entry name" value="RNA_pol_sigma70_r4"/>
</dbReference>
<dbReference type="GO" id="GO:0016987">
    <property type="term" value="F:sigma factor activity"/>
    <property type="evidence" value="ECO:0007669"/>
    <property type="project" value="UniProtKB-KW"/>
</dbReference>
<dbReference type="Pfam" id="PF00140">
    <property type="entry name" value="Sigma70_r1_2"/>
    <property type="match status" value="1"/>
</dbReference>
<dbReference type="InterPro" id="IPR014284">
    <property type="entry name" value="RNA_pol_sigma-70_dom"/>
</dbReference>
<dbReference type="InterPro" id="IPR007624">
    <property type="entry name" value="RNA_pol_sigma70_r3"/>
</dbReference>
<dbReference type="PRINTS" id="PR00046">
    <property type="entry name" value="SIGMA70FCT"/>
</dbReference>
<dbReference type="CDD" id="cd06171">
    <property type="entry name" value="Sigma70_r4"/>
    <property type="match status" value="1"/>
</dbReference>
<dbReference type="Gene3D" id="1.10.601.10">
    <property type="entry name" value="RNA Polymerase Primary Sigma Factor"/>
    <property type="match status" value="1"/>
</dbReference>
<dbReference type="InterPro" id="IPR050239">
    <property type="entry name" value="Sigma-70_RNA_pol_init_factors"/>
</dbReference>
<keyword evidence="5" id="KW-0804">Transcription</keyword>
<dbReference type="InterPro" id="IPR000943">
    <property type="entry name" value="RNA_pol_sigma70"/>
</dbReference>
<dbReference type="InterPro" id="IPR007627">
    <property type="entry name" value="RNA_pol_sigma70_r2"/>
</dbReference>
<dbReference type="Proteomes" id="UP000319576">
    <property type="component" value="Chromosome"/>
</dbReference>
<dbReference type="GO" id="GO:0006352">
    <property type="term" value="P:DNA-templated transcription initiation"/>
    <property type="evidence" value="ECO:0007669"/>
    <property type="project" value="InterPro"/>
</dbReference>
<dbReference type="Pfam" id="PF04545">
    <property type="entry name" value="Sigma70_r4"/>
    <property type="match status" value="1"/>
</dbReference>
<keyword evidence="3" id="KW-0731">Sigma factor</keyword>
<dbReference type="Pfam" id="PF04539">
    <property type="entry name" value="Sigma70_r3"/>
    <property type="match status" value="1"/>
</dbReference>
<dbReference type="Gene3D" id="1.10.10.10">
    <property type="entry name" value="Winged helix-like DNA-binding domain superfamily/Winged helix DNA-binding domain"/>
    <property type="match status" value="2"/>
</dbReference>
<sequence>MSRDPFASYLTEIDRTPLLTAAEERELAGRIATGDVEARDQLARANLRLVVSIARQYGGRGLALEDLIAEGNVGLLRAVEGFDPAAGTRFSTYAAFWVRQAVRVALNKYGHAVRLPQYMGVLLPKWRRAEAALRDSLGREPLATEIAAELGLKRGQARAVAKALKAVGSARATGGEEDPNALLADIHAAAPQDRLATADEVRAALGSLDQLDEREAAVLRLRFGLDGGEPMTLEDVGRQFGLTRERARQIERSALAALRESLAA</sequence>
<dbReference type="SUPFAM" id="SSF88946">
    <property type="entry name" value="Sigma2 domain of RNA polymerase sigma factors"/>
    <property type="match status" value="1"/>
</dbReference>
<name>A0A517Y0A2_9BACT</name>
<evidence type="ECO:0000313" key="8">
    <source>
        <dbReference type="Proteomes" id="UP000319576"/>
    </source>
</evidence>
<gene>
    <name evidence="7" type="primary">sigA_4</name>
    <name evidence="7" type="ORF">ETAA1_51880</name>
</gene>
<dbReference type="InterPro" id="IPR036388">
    <property type="entry name" value="WH-like_DNA-bd_sf"/>
</dbReference>
<dbReference type="EMBL" id="CP036273">
    <property type="protein sequence ID" value="QDU23196.1"/>
    <property type="molecule type" value="Genomic_DNA"/>
</dbReference>
<dbReference type="AlphaFoldDB" id="A0A517Y0A2"/>